<dbReference type="AlphaFoldDB" id="A0A517YWM1"/>
<proteinExistence type="predicted"/>
<dbReference type="EMBL" id="CP036425">
    <property type="protein sequence ID" value="QDU34628.1"/>
    <property type="molecule type" value="Genomic_DNA"/>
</dbReference>
<keyword evidence="2" id="KW-1185">Reference proteome</keyword>
<accession>A0A517YWM1</accession>
<dbReference type="KEGG" id="pcor:KS4_26990"/>
<organism evidence="1 2">
    <name type="scientific">Poriferisphaera corsica</name>
    <dbReference type="NCBI Taxonomy" id="2528020"/>
    <lineage>
        <taxon>Bacteria</taxon>
        <taxon>Pseudomonadati</taxon>
        <taxon>Planctomycetota</taxon>
        <taxon>Phycisphaerae</taxon>
        <taxon>Phycisphaerales</taxon>
        <taxon>Phycisphaeraceae</taxon>
        <taxon>Poriferisphaera</taxon>
    </lineage>
</organism>
<sequence length="81" mass="9293">MVHDNDIKDLQTQLEELRSMQLAGTLSERRVWTVMQRASTLLDEAQGSPLQECIEVIFHLLSSIWSNTRNKARLADLKQAL</sequence>
<dbReference type="Proteomes" id="UP000317369">
    <property type="component" value="Chromosome"/>
</dbReference>
<name>A0A517YWM1_9BACT</name>
<protein>
    <submittedName>
        <fullName evidence="1">Uncharacterized protein</fullName>
    </submittedName>
</protein>
<evidence type="ECO:0000313" key="1">
    <source>
        <dbReference type="EMBL" id="QDU34628.1"/>
    </source>
</evidence>
<dbReference type="RefSeq" id="WP_145078742.1">
    <property type="nucleotide sequence ID" value="NZ_CP036425.1"/>
</dbReference>
<gene>
    <name evidence="1" type="ORF">KS4_26990</name>
</gene>
<evidence type="ECO:0000313" key="2">
    <source>
        <dbReference type="Proteomes" id="UP000317369"/>
    </source>
</evidence>
<reference evidence="1 2" key="1">
    <citation type="submission" date="2019-02" db="EMBL/GenBank/DDBJ databases">
        <title>Deep-cultivation of Planctomycetes and their phenomic and genomic characterization uncovers novel biology.</title>
        <authorList>
            <person name="Wiegand S."/>
            <person name="Jogler M."/>
            <person name="Boedeker C."/>
            <person name="Pinto D."/>
            <person name="Vollmers J."/>
            <person name="Rivas-Marin E."/>
            <person name="Kohn T."/>
            <person name="Peeters S.H."/>
            <person name="Heuer A."/>
            <person name="Rast P."/>
            <person name="Oberbeckmann S."/>
            <person name="Bunk B."/>
            <person name="Jeske O."/>
            <person name="Meyerdierks A."/>
            <person name="Storesund J.E."/>
            <person name="Kallscheuer N."/>
            <person name="Luecker S."/>
            <person name="Lage O.M."/>
            <person name="Pohl T."/>
            <person name="Merkel B.J."/>
            <person name="Hornburger P."/>
            <person name="Mueller R.-W."/>
            <person name="Bruemmer F."/>
            <person name="Labrenz M."/>
            <person name="Spormann A.M."/>
            <person name="Op den Camp H."/>
            <person name="Overmann J."/>
            <person name="Amann R."/>
            <person name="Jetten M.S.M."/>
            <person name="Mascher T."/>
            <person name="Medema M.H."/>
            <person name="Devos D.P."/>
            <person name="Kaster A.-K."/>
            <person name="Ovreas L."/>
            <person name="Rohde M."/>
            <person name="Galperin M.Y."/>
            <person name="Jogler C."/>
        </authorList>
    </citation>
    <scope>NUCLEOTIDE SEQUENCE [LARGE SCALE GENOMIC DNA]</scope>
    <source>
        <strain evidence="1 2">KS4</strain>
    </source>
</reference>